<dbReference type="RefSeq" id="WP_209763123.1">
    <property type="nucleotide sequence ID" value="NZ_JAGINP010000001.1"/>
</dbReference>
<keyword evidence="3" id="KW-1185">Reference proteome</keyword>
<accession>A0ABS4SDT0</accession>
<reference evidence="2 3" key="1">
    <citation type="submission" date="2021-03" db="EMBL/GenBank/DDBJ databases">
        <title>Genomic Encyclopedia of Type Strains, Phase III (KMG-III): the genomes of soil and plant-associated and newly described type strains.</title>
        <authorList>
            <person name="Whitman W."/>
        </authorList>
    </citation>
    <scope>NUCLEOTIDE SEQUENCE [LARGE SCALE GENOMIC DNA]</scope>
    <source>
        <strain evidence="2 3">IMMIB AFH-6</strain>
    </source>
</reference>
<dbReference type="Pfam" id="PF18763">
    <property type="entry name" value="ddrB-ParB"/>
    <property type="match status" value="1"/>
</dbReference>
<evidence type="ECO:0000313" key="2">
    <source>
        <dbReference type="EMBL" id="MBP2290714.1"/>
    </source>
</evidence>
<sequence length="777" mass="81207">MLLGLYTTDTTDALGRAQSAPPAELPPSFAEGFHAAFSETRAYANSDALWRARHEVVQGALDALENATGEVYANPEAAPRGPNRDALEKSIRARFDSLKGERPDLNLSYPTDDEIQAGAVAKAQKAKGERDALSAKPGSFSSGAGFVLGDIAGAMTDPLNIASMFMGAGPAAGILKTAAIEAGIAAGSQAVIEAGTAPFKQQVDPQYGLADAAGNIAAAGAGGAIIGGGLKALGKGVELWRGRDRAELPREVQDALNVVERDEQVRASNPLPGVAGEQAHVGAMTKAAQDIEAGRPVDVQPIVQEARAAAPSVPLAPDRVFTSGGRSIDVEYRVVEADQLVSSHGADGTVNPAFPPELQPRDRTRVASQAQIADMAANLQPERLGPSPDAATGAPIIGPDMVVESGNGRVGAIRTAYERGGEAADRYRAWVTQRDPAAADMRNPVLVAVRKTDMDPAGRAAFANEANQATAARLSPTEQARADARMVNNAVLSQVRSGDVTAASNRGAVRSWLDGLSVSERSGLVDADGGLNQEGRRRFEGALLSRAYDAPDLIGKLVEDLDNDIKAIGGAMQDAAGPWAKMRAAAARGDIPPALDPTARLLDAVRLVQRARESGQKVFDLLNQEDIFSGQVDPITGAFVRMFFRNDGLTAPAGRKSVAEALSGYVDEAMAENGGGLLGRAERPGQILLGEERAPPVPPARPAEEVARAPETHDALYQEVNRLLASRELDVPMGEVVDEAGNVVPMRRSAMDLMDEADRAINDAATIAACAFGVAAE</sequence>
<feature type="domain" description="DdrB-like" evidence="1">
    <location>
        <begin position="325"/>
        <end position="451"/>
    </location>
</feature>
<name>A0ABS4SDT0_9PROT</name>
<evidence type="ECO:0000313" key="3">
    <source>
        <dbReference type="Proteomes" id="UP000781958"/>
    </source>
</evidence>
<protein>
    <recommendedName>
        <fullName evidence="1">DdrB-like domain-containing protein</fullName>
    </recommendedName>
</protein>
<dbReference type="Proteomes" id="UP000781958">
    <property type="component" value="Unassembled WGS sequence"/>
</dbReference>
<dbReference type="InterPro" id="IPR041398">
    <property type="entry name" value="DdrB_dom"/>
</dbReference>
<dbReference type="EMBL" id="JAGINP010000001">
    <property type="protein sequence ID" value="MBP2290714.1"/>
    <property type="molecule type" value="Genomic_DNA"/>
</dbReference>
<organism evidence="2 3">
    <name type="scientific">Azospirillum rugosum</name>
    <dbReference type="NCBI Taxonomy" id="416170"/>
    <lineage>
        <taxon>Bacteria</taxon>
        <taxon>Pseudomonadati</taxon>
        <taxon>Pseudomonadota</taxon>
        <taxon>Alphaproteobacteria</taxon>
        <taxon>Rhodospirillales</taxon>
        <taxon>Azospirillaceae</taxon>
        <taxon>Azospirillum</taxon>
    </lineage>
</organism>
<proteinExistence type="predicted"/>
<comment type="caution">
    <text evidence="2">The sequence shown here is derived from an EMBL/GenBank/DDBJ whole genome shotgun (WGS) entry which is preliminary data.</text>
</comment>
<gene>
    <name evidence="2" type="ORF">J2851_000451</name>
</gene>
<evidence type="ECO:0000259" key="1">
    <source>
        <dbReference type="Pfam" id="PF18763"/>
    </source>
</evidence>